<keyword evidence="1" id="KW-0479">Metal-binding</keyword>
<evidence type="ECO:0000313" key="6">
    <source>
        <dbReference type="Proteomes" id="UP000268093"/>
    </source>
</evidence>
<name>A0A432ZYZ5_9FUNG</name>
<dbReference type="PANTHER" id="PTHR45745">
    <property type="entry name" value="PHOSPHOMANNOMUTASE 45A"/>
    <property type="match status" value="1"/>
</dbReference>
<dbReference type="EMBL" id="RBNI01028756">
    <property type="protein sequence ID" value="RUO95533.1"/>
    <property type="molecule type" value="Genomic_DNA"/>
</dbReference>
<protein>
    <recommendedName>
        <fullName evidence="4">Alpha-D-phosphohexomutase alpha/beta/alpha domain-containing protein</fullName>
    </recommendedName>
</protein>
<dbReference type="Proteomes" id="UP000268093">
    <property type="component" value="Unassembled WGS sequence"/>
</dbReference>
<dbReference type="PANTHER" id="PTHR45745:SF1">
    <property type="entry name" value="PHOSPHOGLUCOMUTASE 2B-RELATED"/>
    <property type="match status" value="1"/>
</dbReference>
<sequence>MHGARLIIANDPDADRMAIAEKLPSGEWKILSGNEAGSILGAAVLHNLKAEGKPLARTAMLASTVSSKMLRRVSEAEGFLFDETLTGFKWLGNRAIDLQRDDGIYVAFAYEEAIGFTVGDVVRDKDGVSAAAFFAELAVRLEEEGITVVEYLEMLYRKYGYFVTDNSYFFCYDQEVIARIFDRIRFGEEKYAHKLAYPTHIGGHRVSTIRDLTVGYDSTTPDRKPRLAVSAASQMITFLLENGCVFTLRTRWVHFFFLVGWVYRQNLQSLTEYHTSDFCRFGTEPKIKYYIELDGPDEVQVRRDLARVVRAVAEELLQPERNTLGARKVD</sequence>
<dbReference type="SUPFAM" id="SSF53738">
    <property type="entry name" value="Phosphoglucomutase, first 3 domains"/>
    <property type="match status" value="1"/>
</dbReference>
<dbReference type="GO" id="GO:0008973">
    <property type="term" value="F:phosphopentomutase activity"/>
    <property type="evidence" value="ECO:0007669"/>
    <property type="project" value="TreeGrafter"/>
</dbReference>
<dbReference type="InterPro" id="IPR005846">
    <property type="entry name" value="A-D-PHexomutase_a/b/a-III"/>
</dbReference>
<gene>
    <name evidence="5" type="ORF">BC936DRAFT_143820</name>
</gene>
<dbReference type="GO" id="GO:0006166">
    <property type="term" value="P:purine ribonucleoside salvage"/>
    <property type="evidence" value="ECO:0007669"/>
    <property type="project" value="TreeGrafter"/>
</dbReference>
<keyword evidence="6" id="KW-1185">Reference proteome</keyword>
<keyword evidence="3" id="KW-0413">Isomerase</keyword>
<organism evidence="5 6">
    <name type="scientific">Jimgerdemannia flammicorona</name>
    <dbReference type="NCBI Taxonomy" id="994334"/>
    <lineage>
        <taxon>Eukaryota</taxon>
        <taxon>Fungi</taxon>
        <taxon>Fungi incertae sedis</taxon>
        <taxon>Mucoromycota</taxon>
        <taxon>Mucoromycotina</taxon>
        <taxon>Endogonomycetes</taxon>
        <taxon>Endogonales</taxon>
        <taxon>Endogonaceae</taxon>
        <taxon>Jimgerdemannia</taxon>
    </lineage>
</organism>
<dbReference type="Gene3D" id="3.40.120.10">
    <property type="entry name" value="Alpha-D-Glucose-1,6-Bisphosphate, subunit A, domain 3"/>
    <property type="match status" value="1"/>
</dbReference>
<evidence type="ECO:0000256" key="3">
    <source>
        <dbReference type="ARBA" id="ARBA00023235"/>
    </source>
</evidence>
<accession>A0A432ZYZ5</accession>
<dbReference type="AlphaFoldDB" id="A0A432ZYZ5"/>
<evidence type="ECO:0000259" key="4">
    <source>
        <dbReference type="Pfam" id="PF02880"/>
    </source>
</evidence>
<dbReference type="Pfam" id="PF02880">
    <property type="entry name" value="PGM_PMM_III"/>
    <property type="match status" value="1"/>
</dbReference>
<dbReference type="GO" id="GO:0046872">
    <property type="term" value="F:metal ion binding"/>
    <property type="evidence" value="ECO:0007669"/>
    <property type="project" value="UniProtKB-KW"/>
</dbReference>
<evidence type="ECO:0000256" key="1">
    <source>
        <dbReference type="ARBA" id="ARBA00022723"/>
    </source>
</evidence>
<dbReference type="GO" id="GO:0005975">
    <property type="term" value="P:carbohydrate metabolic process"/>
    <property type="evidence" value="ECO:0007669"/>
    <property type="project" value="InterPro"/>
</dbReference>
<evidence type="ECO:0000256" key="2">
    <source>
        <dbReference type="ARBA" id="ARBA00022842"/>
    </source>
</evidence>
<reference evidence="5 6" key="1">
    <citation type="journal article" date="2018" name="New Phytol.">
        <title>Phylogenomics of Endogonaceae and evolution of mycorrhizas within Mucoromycota.</title>
        <authorList>
            <person name="Chang Y."/>
            <person name="Desiro A."/>
            <person name="Na H."/>
            <person name="Sandor L."/>
            <person name="Lipzen A."/>
            <person name="Clum A."/>
            <person name="Barry K."/>
            <person name="Grigoriev I.V."/>
            <person name="Martin F.M."/>
            <person name="Stajich J.E."/>
            <person name="Smith M.E."/>
            <person name="Bonito G."/>
            <person name="Spatafora J.W."/>
        </authorList>
    </citation>
    <scope>NUCLEOTIDE SEQUENCE [LARGE SCALE GENOMIC DNA]</scope>
    <source>
        <strain evidence="5 6">GMNB39</strain>
    </source>
</reference>
<feature type="domain" description="Alpha-D-phosphohexomutase alpha/beta/alpha" evidence="4">
    <location>
        <begin position="39"/>
        <end position="159"/>
    </location>
</feature>
<comment type="caution">
    <text evidence="5">The sequence shown here is derived from an EMBL/GenBank/DDBJ whole genome shotgun (WGS) entry which is preliminary data.</text>
</comment>
<dbReference type="InterPro" id="IPR016055">
    <property type="entry name" value="A-D-PHexomutase_a/b/a-I/II/III"/>
</dbReference>
<evidence type="ECO:0000313" key="5">
    <source>
        <dbReference type="EMBL" id="RUO95533.1"/>
    </source>
</evidence>
<dbReference type="OrthoDB" id="8300170at2759"/>
<proteinExistence type="predicted"/>
<keyword evidence="2" id="KW-0460">Magnesium</keyword>